<gene>
    <name evidence="7" type="ORF">CSSPTR1EN2_LOCUS22832</name>
</gene>
<evidence type="ECO:0000256" key="2">
    <source>
        <dbReference type="ARBA" id="ARBA00022556"/>
    </source>
</evidence>
<feature type="compositionally biased region" description="Acidic residues" evidence="6">
    <location>
        <begin position="330"/>
        <end position="340"/>
    </location>
</feature>
<dbReference type="PROSITE" id="PS00101">
    <property type="entry name" value="HEXAPEP_TRANSFERASES"/>
    <property type="match status" value="2"/>
</dbReference>
<keyword evidence="8" id="KW-1185">Reference proteome</keyword>
<dbReference type="InterPro" id="IPR007691">
    <property type="entry name" value="LpxD"/>
</dbReference>
<dbReference type="InterPro" id="IPR001451">
    <property type="entry name" value="Hexapep"/>
</dbReference>
<dbReference type="CDD" id="cd03352">
    <property type="entry name" value="LbH_LpxD"/>
    <property type="match status" value="1"/>
</dbReference>
<evidence type="ECO:0000256" key="3">
    <source>
        <dbReference type="ARBA" id="ARBA00022679"/>
    </source>
</evidence>
<evidence type="ECO:0000256" key="5">
    <source>
        <dbReference type="ARBA" id="ARBA00023315"/>
    </source>
</evidence>
<keyword evidence="2" id="KW-0441">Lipid A biosynthesis</keyword>
<proteinExistence type="predicted"/>
<feature type="region of interest" description="Disordered" evidence="6">
    <location>
        <begin position="317"/>
        <end position="340"/>
    </location>
</feature>
<dbReference type="NCBIfam" id="NF002060">
    <property type="entry name" value="PRK00892.1"/>
    <property type="match status" value="1"/>
</dbReference>
<dbReference type="InterPro" id="IPR011004">
    <property type="entry name" value="Trimer_LpxA-like_sf"/>
</dbReference>
<dbReference type="PANTHER" id="PTHR43378:SF2">
    <property type="entry name" value="UDP-3-O-ACYLGLUCOSAMINE N-ACYLTRANSFERASE 1, MITOCHONDRIAL-RELATED"/>
    <property type="match status" value="1"/>
</dbReference>
<evidence type="ECO:0000256" key="6">
    <source>
        <dbReference type="SAM" id="MobiDB-lite"/>
    </source>
</evidence>
<dbReference type="NCBIfam" id="TIGR01853">
    <property type="entry name" value="lipid_A_lpxD"/>
    <property type="match status" value="1"/>
</dbReference>
<dbReference type="InterPro" id="IPR018357">
    <property type="entry name" value="Hexapep_transf_CS"/>
</dbReference>
<dbReference type="Pfam" id="PF00132">
    <property type="entry name" value="Hexapep"/>
    <property type="match status" value="2"/>
</dbReference>
<evidence type="ECO:0000256" key="1">
    <source>
        <dbReference type="ARBA" id="ARBA00022516"/>
    </source>
</evidence>
<organism evidence="7 8">
    <name type="scientific">Sphagnum troendelagicum</name>
    <dbReference type="NCBI Taxonomy" id="128251"/>
    <lineage>
        <taxon>Eukaryota</taxon>
        <taxon>Viridiplantae</taxon>
        <taxon>Streptophyta</taxon>
        <taxon>Embryophyta</taxon>
        <taxon>Bryophyta</taxon>
        <taxon>Sphagnophytina</taxon>
        <taxon>Sphagnopsida</taxon>
        <taxon>Sphagnales</taxon>
        <taxon>Sphagnaceae</taxon>
        <taxon>Sphagnum</taxon>
    </lineage>
</organism>
<evidence type="ECO:0008006" key="9">
    <source>
        <dbReference type="Google" id="ProtNLM"/>
    </source>
</evidence>
<dbReference type="Proteomes" id="UP001497512">
    <property type="component" value="Chromosome 8"/>
</dbReference>
<evidence type="ECO:0000313" key="8">
    <source>
        <dbReference type="Proteomes" id="UP001497512"/>
    </source>
</evidence>
<protein>
    <recommendedName>
        <fullName evidence="9">UDP-3-O-acylglucosamine N-acyltransferase 2, mitochondrial</fullName>
    </recommendedName>
</protein>
<reference evidence="7" key="1">
    <citation type="submission" date="2024-02" db="EMBL/GenBank/DDBJ databases">
        <authorList>
            <consortium name="ELIXIR-Norway"/>
            <consortium name="Elixir Norway"/>
        </authorList>
    </citation>
    <scope>NUCLEOTIDE SEQUENCE</scope>
</reference>
<keyword evidence="1" id="KW-0444">Lipid biosynthesis</keyword>
<evidence type="ECO:0000256" key="4">
    <source>
        <dbReference type="ARBA" id="ARBA00023098"/>
    </source>
</evidence>
<dbReference type="EMBL" id="OZ019900">
    <property type="protein sequence ID" value="CAK9235669.1"/>
    <property type="molecule type" value="Genomic_DNA"/>
</dbReference>
<evidence type="ECO:0000313" key="7">
    <source>
        <dbReference type="EMBL" id="CAK9235669.1"/>
    </source>
</evidence>
<dbReference type="PANTHER" id="PTHR43378">
    <property type="entry name" value="UDP-3-O-ACYLGLUCOSAMINE N-ACYLTRANSFERASE"/>
    <property type="match status" value="1"/>
</dbReference>
<dbReference type="Gene3D" id="2.160.10.10">
    <property type="entry name" value="Hexapeptide repeat proteins"/>
    <property type="match status" value="1"/>
</dbReference>
<keyword evidence="5" id="KW-0012">Acyltransferase</keyword>
<name>A0ABP0V683_9BRYO</name>
<keyword evidence="4" id="KW-0443">Lipid metabolism</keyword>
<sequence>MAGVVVRPLWCRLDPGFRRGVIRTTTTGWRQIALFHSLSLYGSSVGGRRTNFVGGRKGRYSPGYRCSTASAEAEGEKTCGGGGGGGVGQQLKWERGGGFVDSLANVHSSAIVEVGAVVHAHAHVGPNTHILSGCIVGPNVNVGSSTTLGYNVVLQNCSVGNSCILHSGVCVGQDGFGFMVNDAGAVVKKPQLLQVQIGNHVEIGANSCIDRGSWRDTVIGDHTKIDNLVQIGHNVVVGRCCMLCGQVGLAGSVTLGDYVVLGGKAGVSDHVSVASKVRVAAKSGVVSNIEVPGDYAGFPAVRAQEWRRSIVALRRFGRPSSQRNTPDLEYREEDADNKIQ</sequence>
<accession>A0ABP0V683</accession>
<dbReference type="SUPFAM" id="SSF51161">
    <property type="entry name" value="Trimeric LpxA-like enzymes"/>
    <property type="match status" value="1"/>
</dbReference>
<keyword evidence="3" id="KW-0808">Transferase</keyword>